<keyword evidence="2" id="KW-1185">Reference proteome</keyword>
<dbReference type="Proteomes" id="UP000308199">
    <property type="component" value="Unassembled WGS sequence"/>
</dbReference>
<dbReference type="EMBL" id="SGPK01000602">
    <property type="protein sequence ID" value="THH01150.1"/>
    <property type="molecule type" value="Genomic_DNA"/>
</dbReference>
<evidence type="ECO:0000313" key="2">
    <source>
        <dbReference type="Proteomes" id="UP000308199"/>
    </source>
</evidence>
<dbReference type="AlphaFoldDB" id="A0A4S4KVW4"/>
<organism evidence="1 2">
    <name type="scientific">Phellinidium pouzarii</name>
    <dbReference type="NCBI Taxonomy" id="167371"/>
    <lineage>
        <taxon>Eukaryota</taxon>
        <taxon>Fungi</taxon>
        <taxon>Dikarya</taxon>
        <taxon>Basidiomycota</taxon>
        <taxon>Agaricomycotina</taxon>
        <taxon>Agaricomycetes</taxon>
        <taxon>Hymenochaetales</taxon>
        <taxon>Hymenochaetaceae</taxon>
        <taxon>Phellinidium</taxon>
    </lineage>
</organism>
<reference evidence="1 2" key="1">
    <citation type="submission" date="2019-02" db="EMBL/GenBank/DDBJ databases">
        <title>Genome sequencing of the rare red list fungi Phellinidium pouzarii.</title>
        <authorList>
            <person name="Buettner E."/>
            <person name="Kellner H."/>
        </authorList>
    </citation>
    <scope>NUCLEOTIDE SEQUENCE [LARGE SCALE GENOMIC DNA]</scope>
    <source>
        <strain evidence="1 2">DSM 108285</strain>
    </source>
</reference>
<proteinExistence type="predicted"/>
<evidence type="ECO:0000313" key="1">
    <source>
        <dbReference type="EMBL" id="THH01150.1"/>
    </source>
</evidence>
<comment type="caution">
    <text evidence="1">The sequence shown here is derived from an EMBL/GenBank/DDBJ whole genome shotgun (WGS) entry which is preliminary data.</text>
</comment>
<sequence length="274" mass="31250">MLNTLLYVAWDNRQLRGAANALDGRDNIQLWKVEIHVSENRIERQGRNVERSPVREVIQVNNTSGFVDHSEENVGAVCTDSTSPTPSHELHTSILKQRAKRSRPAVNESSMMISWKYITAQRVKKRLDMLNESFRIEFACLLGELPSTSDSSVIEYQNIHESPRLILVGYCANFSGEVKGKIYNAYTCISLHPLLELEPHVEDDIVTLSDNLSEEHSEDDDSVHDLIDMTSELTMNFALDKSSLTLDVEAEPDVLLEFAYPPLEEDLQRIYEWE</sequence>
<dbReference type="OrthoDB" id="3228507at2759"/>
<name>A0A4S4KVW4_9AGAM</name>
<protein>
    <submittedName>
        <fullName evidence="1">Uncharacterized protein</fullName>
    </submittedName>
</protein>
<accession>A0A4S4KVW4</accession>
<gene>
    <name evidence="1" type="ORF">EW145_g6964</name>
</gene>